<dbReference type="Proteomes" id="UP001583186">
    <property type="component" value="Unassembled WGS sequence"/>
</dbReference>
<name>A0ABR3Z450_9PEZI</name>
<comment type="caution">
    <text evidence="2">The sequence shown here is derived from an EMBL/GenBank/DDBJ whole genome shotgun (WGS) entry which is preliminary data.</text>
</comment>
<proteinExistence type="predicted"/>
<evidence type="ECO:0000256" key="1">
    <source>
        <dbReference type="SAM" id="MobiDB-lite"/>
    </source>
</evidence>
<evidence type="ECO:0000313" key="3">
    <source>
        <dbReference type="Proteomes" id="UP001583186"/>
    </source>
</evidence>
<gene>
    <name evidence="2" type="ORF">Sste5346_005217</name>
</gene>
<feature type="compositionally biased region" description="Basic and acidic residues" evidence="1">
    <location>
        <begin position="222"/>
        <end position="243"/>
    </location>
</feature>
<evidence type="ECO:0000313" key="2">
    <source>
        <dbReference type="EMBL" id="KAL1895411.1"/>
    </source>
</evidence>
<feature type="region of interest" description="Disordered" evidence="1">
    <location>
        <begin position="1"/>
        <end position="25"/>
    </location>
</feature>
<sequence>MSRNTTNGSSAQHSSSQRRPVNNQIISNRNQRAQFPYTASVEDDNNFVVPSDWIINTTEELREYWKMIIELHAKFGVFYTLDFQGHRLGDPKGTICQITIKADSINGYDDALLPINTLTKLGNSNMEYIKLHDIDPKDRLRDWLRAERLPFYMPCIISVCRLGEAAFTTEYEGLSLGRIIQEKKYNKLVFAAHRPAVNLAAQYGIRFDSDLNDNDSSNGKKTSPEENNKTSPVEKNEICTEEENKIKLEEKKPPIPGERTWKERMRPRGLIDIQLLEAAVRRCLPQRGTDPRPSDAEPEPLVPPNTDFLSSQAYNNYRLKHLSDIVCSELAGWNSTYDGNVLLGPMGRTRSEHYDPAIQIELLDDSLWLENDTIRVSPLKFKIHSDVASLHHRDRITVFRLVSDEDKKPHTGDNMFCNVSSSSSSTPRSGCDVDLARYSVRNIIYMSHLFCVLNYKMRLRRPQVYETYITLDDVCYHTRKHINRAVRRGNGRDPSFDRTPWDAIWEYFCKARGDLGYAYTTQ</sequence>
<dbReference type="EMBL" id="JAWCUI010000027">
    <property type="protein sequence ID" value="KAL1895411.1"/>
    <property type="molecule type" value="Genomic_DNA"/>
</dbReference>
<protein>
    <submittedName>
        <fullName evidence="2">Uncharacterized protein</fullName>
    </submittedName>
</protein>
<accession>A0ABR3Z450</accession>
<reference evidence="2 3" key="1">
    <citation type="journal article" date="2024" name="IMA Fungus">
        <title>IMA Genome - F19 : A genome assembly and annotation guide to empower mycologists, including annotated draft genome sequences of Ceratocystis pirilliformis, Diaporthe australafricana, Fusarium ophioides, Paecilomyces lecythidis, and Sporothrix stenoceras.</title>
        <authorList>
            <person name="Aylward J."/>
            <person name="Wilson A.M."/>
            <person name="Visagie C.M."/>
            <person name="Spraker J."/>
            <person name="Barnes I."/>
            <person name="Buitendag C."/>
            <person name="Ceriani C."/>
            <person name="Del Mar Angel L."/>
            <person name="du Plessis D."/>
            <person name="Fuchs T."/>
            <person name="Gasser K."/>
            <person name="Kramer D."/>
            <person name="Li W."/>
            <person name="Munsamy K."/>
            <person name="Piso A."/>
            <person name="Price J.L."/>
            <person name="Sonnekus B."/>
            <person name="Thomas C."/>
            <person name="van der Nest A."/>
            <person name="van Dijk A."/>
            <person name="van Heerden A."/>
            <person name="van Vuuren N."/>
            <person name="Yilmaz N."/>
            <person name="Duong T.A."/>
            <person name="van der Merwe N.A."/>
            <person name="Wingfield M.J."/>
            <person name="Wingfield B.D."/>
        </authorList>
    </citation>
    <scope>NUCLEOTIDE SEQUENCE [LARGE SCALE GENOMIC DNA]</scope>
    <source>
        <strain evidence="2 3">CMW 5346</strain>
    </source>
</reference>
<feature type="region of interest" description="Disordered" evidence="1">
    <location>
        <begin position="210"/>
        <end position="243"/>
    </location>
</feature>
<keyword evidence="3" id="KW-1185">Reference proteome</keyword>
<organism evidence="2 3">
    <name type="scientific">Sporothrix stenoceras</name>
    <dbReference type="NCBI Taxonomy" id="5173"/>
    <lineage>
        <taxon>Eukaryota</taxon>
        <taxon>Fungi</taxon>
        <taxon>Dikarya</taxon>
        <taxon>Ascomycota</taxon>
        <taxon>Pezizomycotina</taxon>
        <taxon>Sordariomycetes</taxon>
        <taxon>Sordariomycetidae</taxon>
        <taxon>Ophiostomatales</taxon>
        <taxon>Ophiostomataceae</taxon>
        <taxon>Sporothrix</taxon>
    </lineage>
</organism>